<comment type="subcellular location">
    <subcellularLocation>
        <location evidence="1 8">Nucleus</location>
        <location evidence="1 8">Nucleolus</location>
    </subcellularLocation>
</comment>
<gene>
    <name evidence="10" type="ORF">CSSPTR1EN2_LOCUS19545</name>
</gene>
<keyword evidence="3 8" id="KW-0698">rRNA processing</keyword>
<feature type="compositionally biased region" description="Basic and acidic residues" evidence="9">
    <location>
        <begin position="79"/>
        <end position="94"/>
    </location>
</feature>
<dbReference type="Proteomes" id="UP001497512">
    <property type="component" value="Chromosome 6"/>
</dbReference>
<sequence length="361" mass="40201">MTSSVHQVYLLGSFGPFHLLVKVGVFYESPGKKEMKRKLSEVVTLSSEEKKKKMKRKWGENGAQDGSLRNSKQKKAVKHEHERPGREKQLICSREESIKVGENSSAKKKSSTLEATVKGVLLSGNSSQKQAGISKSSSFLDKMRARLKGGQFRMLNETLYTCRGEDAFKLFQKDSGAFQMYHTGYQEQMSHWPQQPVQVIVDWLKAHSPKLVVADFGCGDAQLAKAVKNKVFSLDLVSCDDSVIACNMAHTPLETASIDVAVFCLSLMGVDYSSFLKEAYRVLKIRGVLLIAEVKSRFDAAKGGADSTDFVKALKGLGFSLISQDLNNKMFVMFYLQKQGGKSATKAINWPDLKPCIYKKR</sequence>
<dbReference type="InterPro" id="IPR042036">
    <property type="entry name" value="RRP8_N"/>
</dbReference>
<dbReference type="InterPro" id="IPR029063">
    <property type="entry name" value="SAM-dependent_MTases_sf"/>
</dbReference>
<dbReference type="CDD" id="cd02440">
    <property type="entry name" value="AdoMet_MTases"/>
    <property type="match status" value="1"/>
</dbReference>
<evidence type="ECO:0000256" key="3">
    <source>
        <dbReference type="ARBA" id="ARBA00022552"/>
    </source>
</evidence>
<comment type="similarity">
    <text evidence="2 8">Belongs to the methyltransferase superfamily. RRP8 family.</text>
</comment>
<dbReference type="PANTHER" id="PTHR12787">
    <property type="entry name" value="RIBOSOMAL RNA-PROCESSING PROTEIN 8"/>
    <property type="match status" value="1"/>
</dbReference>
<dbReference type="Pfam" id="PF05148">
    <property type="entry name" value="Methyltransf_8"/>
    <property type="match status" value="1"/>
</dbReference>
<evidence type="ECO:0000313" key="10">
    <source>
        <dbReference type="EMBL" id="CAK9229062.1"/>
    </source>
</evidence>
<dbReference type="Gene3D" id="1.10.10.2150">
    <property type="entry name" value="Ribosomal RNA-processing protein 8, N-terminal domain"/>
    <property type="match status" value="1"/>
</dbReference>
<evidence type="ECO:0000256" key="1">
    <source>
        <dbReference type="ARBA" id="ARBA00004604"/>
    </source>
</evidence>
<keyword evidence="6 8" id="KW-0949">S-adenosyl-L-methionine</keyword>
<dbReference type="PANTHER" id="PTHR12787:SF0">
    <property type="entry name" value="RIBOSOMAL RNA-PROCESSING PROTEIN 8"/>
    <property type="match status" value="1"/>
</dbReference>
<dbReference type="Gene3D" id="3.40.50.150">
    <property type="entry name" value="Vaccinia Virus protein VP39"/>
    <property type="match status" value="1"/>
</dbReference>
<name>A0ABP0UTW5_9BRYO</name>
<evidence type="ECO:0000256" key="2">
    <source>
        <dbReference type="ARBA" id="ARBA00006301"/>
    </source>
</evidence>
<evidence type="ECO:0000256" key="9">
    <source>
        <dbReference type="SAM" id="MobiDB-lite"/>
    </source>
</evidence>
<evidence type="ECO:0000313" key="11">
    <source>
        <dbReference type="Proteomes" id="UP001497512"/>
    </source>
</evidence>
<keyword evidence="7 8" id="KW-0539">Nucleus</keyword>
<reference evidence="10" key="1">
    <citation type="submission" date="2024-02" db="EMBL/GenBank/DDBJ databases">
        <authorList>
            <consortium name="ELIXIR-Norway"/>
            <consortium name="Elixir Norway"/>
        </authorList>
    </citation>
    <scope>NUCLEOTIDE SEQUENCE</scope>
</reference>
<evidence type="ECO:0000256" key="4">
    <source>
        <dbReference type="ARBA" id="ARBA00022603"/>
    </source>
</evidence>
<dbReference type="InterPro" id="IPR007823">
    <property type="entry name" value="RRP8"/>
</dbReference>
<evidence type="ECO:0000256" key="7">
    <source>
        <dbReference type="ARBA" id="ARBA00023242"/>
    </source>
</evidence>
<proteinExistence type="inferred from homology"/>
<dbReference type="EMBL" id="OZ019898">
    <property type="protein sequence ID" value="CAK9229062.1"/>
    <property type="molecule type" value="Genomic_DNA"/>
</dbReference>
<comment type="function">
    <text evidence="8">Probable methyltransferase required to silence rDNA.</text>
</comment>
<organism evidence="10 11">
    <name type="scientific">Sphagnum troendelagicum</name>
    <dbReference type="NCBI Taxonomy" id="128251"/>
    <lineage>
        <taxon>Eukaryota</taxon>
        <taxon>Viridiplantae</taxon>
        <taxon>Streptophyta</taxon>
        <taxon>Embryophyta</taxon>
        <taxon>Bryophyta</taxon>
        <taxon>Sphagnophytina</taxon>
        <taxon>Sphagnopsida</taxon>
        <taxon>Sphagnales</taxon>
        <taxon>Sphagnaceae</taxon>
        <taxon>Sphagnum</taxon>
    </lineage>
</organism>
<keyword evidence="11" id="KW-1185">Reference proteome</keyword>
<feature type="region of interest" description="Disordered" evidence="9">
    <location>
        <begin position="46"/>
        <end position="94"/>
    </location>
</feature>
<evidence type="ECO:0000256" key="6">
    <source>
        <dbReference type="ARBA" id="ARBA00022691"/>
    </source>
</evidence>
<protein>
    <recommendedName>
        <fullName evidence="8">Ribosomal RNA-processing protein 8</fullName>
        <ecNumber evidence="8">2.1.1.-</ecNumber>
    </recommendedName>
</protein>
<evidence type="ECO:0000256" key="5">
    <source>
        <dbReference type="ARBA" id="ARBA00022679"/>
    </source>
</evidence>
<evidence type="ECO:0000256" key="8">
    <source>
        <dbReference type="RuleBase" id="RU365074"/>
    </source>
</evidence>
<dbReference type="SUPFAM" id="SSF53335">
    <property type="entry name" value="S-adenosyl-L-methionine-dependent methyltransferases"/>
    <property type="match status" value="1"/>
</dbReference>
<dbReference type="EC" id="2.1.1.-" evidence="8"/>
<keyword evidence="4 8" id="KW-0489">Methyltransferase</keyword>
<keyword evidence="5 8" id="KW-0808">Transferase</keyword>
<accession>A0ABP0UTW5</accession>